<dbReference type="InterPro" id="IPR037185">
    <property type="entry name" value="EmrE-like"/>
</dbReference>
<sequence>MNEHVPSSGVPQSNAETKEGFSNKSQFLRADHQGERRTRSRSPVGFHGKDGRFPSNRWRQLSLSPAPSGRLSPVPMEPFELQERYHSEPSASPATGFVHRNKPAILVAISQMFGALMNMTARLLELEGDGMHPLQVLLIRQALTSLACSLYMFLRRTPDFPLGKPELRPLLILRGVSGFFGIYGMWFSMMYLPLADATVITFLGPGVAGIICYFVLREPFTRAEQLATLVALLGVVLIAQPTTLFSRAESDHDAAGGGPPDTSGSSLPGADHEATPHERLVAIGFALLGVCGAAGAFTTLRTIGKRAHPLISVNYFGAICTIICLTALIVCPLLDIGQPSIRWVTPQSAKQWLLFLALGSAGFIMQYLLTSGLSADKTNRANAMVYTHMLFAVAIDRWVFHHTMGFMSVAGCSLILGSAITVMVLKSSPPVPRVGDVERQGNEYGEAEGSPMLVYERPDNGTPLHAIRS</sequence>
<evidence type="ECO:0000259" key="7">
    <source>
        <dbReference type="Pfam" id="PF00892"/>
    </source>
</evidence>
<name>A0AA39LA96_SARSR</name>
<feature type="transmembrane region" description="Helical" evidence="6">
    <location>
        <begin position="349"/>
        <end position="369"/>
    </location>
</feature>
<dbReference type="Proteomes" id="UP001175261">
    <property type="component" value="Unassembled WGS sequence"/>
</dbReference>
<keyword evidence="9" id="KW-1185">Reference proteome</keyword>
<evidence type="ECO:0000256" key="3">
    <source>
        <dbReference type="ARBA" id="ARBA00022989"/>
    </source>
</evidence>
<evidence type="ECO:0000256" key="5">
    <source>
        <dbReference type="SAM" id="MobiDB-lite"/>
    </source>
</evidence>
<gene>
    <name evidence="8" type="ORF">NLU13_3278</name>
</gene>
<evidence type="ECO:0000256" key="6">
    <source>
        <dbReference type="SAM" id="Phobius"/>
    </source>
</evidence>
<organism evidence="8 9">
    <name type="scientific">Sarocladium strictum</name>
    <name type="common">Black bundle disease fungus</name>
    <name type="synonym">Acremonium strictum</name>
    <dbReference type="NCBI Taxonomy" id="5046"/>
    <lineage>
        <taxon>Eukaryota</taxon>
        <taxon>Fungi</taxon>
        <taxon>Dikarya</taxon>
        <taxon>Ascomycota</taxon>
        <taxon>Pezizomycotina</taxon>
        <taxon>Sordariomycetes</taxon>
        <taxon>Hypocreomycetidae</taxon>
        <taxon>Hypocreales</taxon>
        <taxon>Sarocladiaceae</taxon>
        <taxon>Sarocladium</taxon>
    </lineage>
</organism>
<feature type="domain" description="EamA" evidence="7">
    <location>
        <begin position="105"/>
        <end position="239"/>
    </location>
</feature>
<dbReference type="PANTHER" id="PTHR22911">
    <property type="entry name" value="ACYL-MALONYL CONDENSING ENZYME-RELATED"/>
    <property type="match status" value="1"/>
</dbReference>
<comment type="subcellular location">
    <subcellularLocation>
        <location evidence="1">Membrane</location>
        <topology evidence="1">Multi-pass membrane protein</topology>
    </subcellularLocation>
</comment>
<accession>A0AA39LA96</accession>
<feature type="transmembrane region" description="Helical" evidence="6">
    <location>
        <begin position="315"/>
        <end position="337"/>
    </location>
</feature>
<protein>
    <recommendedName>
        <fullName evidence="7">EamA domain-containing protein</fullName>
    </recommendedName>
</protein>
<feature type="region of interest" description="Disordered" evidence="5">
    <location>
        <begin position="1"/>
        <end position="75"/>
    </location>
</feature>
<feature type="transmembrane region" description="Helical" evidence="6">
    <location>
        <begin position="280"/>
        <end position="303"/>
    </location>
</feature>
<evidence type="ECO:0000256" key="2">
    <source>
        <dbReference type="ARBA" id="ARBA00022692"/>
    </source>
</evidence>
<evidence type="ECO:0000313" key="8">
    <source>
        <dbReference type="EMBL" id="KAK0389705.1"/>
    </source>
</evidence>
<feature type="transmembrane region" description="Helical" evidence="6">
    <location>
        <begin position="228"/>
        <end position="246"/>
    </location>
</feature>
<feature type="transmembrane region" description="Helical" evidence="6">
    <location>
        <begin position="197"/>
        <end position="216"/>
    </location>
</feature>
<dbReference type="Pfam" id="PF00892">
    <property type="entry name" value="EamA"/>
    <property type="match status" value="1"/>
</dbReference>
<keyword evidence="4 6" id="KW-0472">Membrane</keyword>
<feature type="region of interest" description="Disordered" evidence="5">
    <location>
        <begin position="249"/>
        <end position="272"/>
    </location>
</feature>
<proteinExistence type="predicted"/>
<dbReference type="SUPFAM" id="SSF103481">
    <property type="entry name" value="Multidrug resistance efflux transporter EmrE"/>
    <property type="match status" value="2"/>
</dbReference>
<keyword evidence="3 6" id="KW-1133">Transmembrane helix</keyword>
<evidence type="ECO:0000313" key="9">
    <source>
        <dbReference type="Proteomes" id="UP001175261"/>
    </source>
</evidence>
<dbReference type="PANTHER" id="PTHR22911:SF6">
    <property type="entry name" value="SOLUTE CARRIER FAMILY 35 MEMBER G1"/>
    <property type="match status" value="1"/>
</dbReference>
<dbReference type="AlphaFoldDB" id="A0AA39LA96"/>
<reference evidence="8" key="1">
    <citation type="submission" date="2022-10" db="EMBL/GenBank/DDBJ databases">
        <title>Determination and structural analysis of whole genome sequence of Sarocladium strictum F4-1.</title>
        <authorList>
            <person name="Hu L."/>
            <person name="Jiang Y."/>
        </authorList>
    </citation>
    <scope>NUCLEOTIDE SEQUENCE</scope>
    <source>
        <strain evidence="8">F4-1</strain>
    </source>
</reference>
<dbReference type="EMBL" id="JAPDFR010000002">
    <property type="protein sequence ID" value="KAK0389705.1"/>
    <property type="molecule type" value="Genomic_DNA"/>
</dbReference>
<comment type="caution">
    <text evidence="8">The sequence shown here is derived from an EMBL/GenBank/DDBJ whole genome shotgun (WGS) entry which is preliminary data.</text>
</comment>
<keyword evidence="2 6" id="KW-0812">Transmembrane</keyword>
<dbReference type="GO" id="GO:0016020">
    <property type="term" value="C:membrane"/>
    <property type="evidence" value="ECO:0007669"/>
    <property type="project" value="UniProtKB-SubCell"/>
</dbReference>
<evidence type="ECO:0000256" key="1">
    <source>
        <dbReference type="ARBA" id="ARBA00004141"/>
    </source>
</evidence>
<evidence type="ECO:0000256" key="4">
    <source>
        <dbReference type="ARBA" id="ARBA00023136"/>
    </source>
</evidence>
<dbReference type="InterPro" id="IPR000620">
    <property type="entry name" value="EamA_dom"/>
</dbReference>
<feature type="transmembrane region" description="Helical" evidence="6">
    <location>
        <begin position="170"/>
        <end position="191"/>
    </location>
</feature>
<feature type="transmembrane region" description="Helical" evidence="6">
    <location>
        <begin position="406"/>
        <end position="425"/>
    </location>
</feature>